<feature type="binding site" evidence="17">
    <location>
        <position position="459"/>
    </location>
    <ligand>
        <name>(6S)-NADPHX</name>
        <dbReference type="ChEBI" id="CHEBI:64076"/>
    </ligand>
</feature>
<dbReference type="Pfam" id="PF01256">
    <property type="entry name" value="Carb_kinase"/>
    <property type="match status" value="1"/>
</dbReference>
<keyword evidence="5 18" id="KW-0479">Metal-binding</keyword>
<keyword evidence="9 18" id="KW-0630">Potassium</keyword>
<comment type="cofactor">
    <cofactor evidence="18 19">
        <name>K(+)</name>
        <dbReference type="ChEBI" id="CHEBI:29103"/>
    </cofactor>
    <text evidence="18 19">Binds 1 potassium ion per subunit.</text>
</comment>
<feature type="domain" description="YjeF C-terminal" evidence="20">
    <location>
        <begin position="234"/>
        <end position="518"/>
    </location>
</feature>
<feature type="binding site" evidence="18">
    <location>
        <position position="169"/>
    </location>
    <ligand>
        <name>K(+)</name>
        <dbReference type="ChEBI" id="CHEBI:29103"/>
    </ligand>
</feature>
<evidence type="ECO:0000256" key="14">
    <source>
        <dbReference type="ARBA" id="ARBA00025153"/>
    </source>
</evidence>
<feature type="domain" description="YjeF N-terminal" evidence="21">
    <location>
        <begin position="9"/>
        <end position="223"/>
    </location>
</feature>
<comment type="similarity">
    <text evidence="4 19">In the C-terminal section; belongs to the NnrD/CARKD family.</text>
</comment>
<comment type="catalytic activity">
    <reaction evidence="2 18 19">
        <text>(6R)-NADPHX = (6S)-NADPHX</text>
        <dbReference type="Rhea" id="RHEA:32227"/>
        <dbReference type="ChEBI" id="CHEBI:64076"/>
        <dbReference type="ChEBI" id="CHEBI:64077"/>
        <dbReference type="EC" id="5.1.99.6"/>
    </reaction>
</comment>
<dbReference type="InterPro" id="IPR029056">
    <property type="entry name" value="Ribokinase-like"/>
</dbReference>
<feature type="binding site" evidence="18">
    <location>
        <begin position="61"/>
        <end position="65"/>
    </location>
    <ligand>
        <name>(6S)-NADPHX</name>
        <dbReference type="ChEBI" id="CHEBI:64076"/>
    </ligand>
</feature>
<evidence type="ECO:0000256" key="13">
    <source>
        <dbReference type="ARBA" id="ARBA00023268"/>
    </source>
</evidence>
<dbReference type="PROSITE" id="PS51383">
    <property type="entry name" value="YJEF_C_3"/>
    <property type="match status" value="1"/>
</dbReference>
<dbReference type="NCBIfam" id="TIGR00196">
    <property type="entry name" value="yjeF_cterm"/>
    <property type="match status" value="1"/>
</dbReference>
<evidence type="ECO:0000256" key="19">
    <source>
        <dbReference type="PIRNR" id="PIRNR017184"/>
    </source>
</evidence>
<feature type="binding site" evidence="17">
    <location>
        <begin position="429"/>
        <end position="433"/>
    </location>
    <ligand>
        <name>AMP</name>
        <dbReference type="ChEBI" id="CHEBI:456215"/>
    </ligand>
</feature>
<feature type="binding site" evidence="18">
    <location>
        <position position="130"/>
    </location>
    <ligand>
        <name>K(+)</name>
        <dbReference type="ChEBI" id="CHEBI:29103"/>
    </ligand>
</feature>
<feature type="binding site" evidence="18">
    <location>
        <position position="62"/>
    </location>
    <ligand>
        <name>K(+)</name>
        <dbReference type="ChEBI" id="CHEBI:29103"/>
    </ligand>
</feature>
<dbReference type="RefSeq" id="WP_221874463.1">
    <property type="nucleotide sequence ID" value="NZ_JACWFH010000021.1"/>
</dbReference>
<dbReference type="Gene3D" id="3.40.50.10260">
    <property type="entry name" value="YjeF N-terminal domain"/>
    <property type="match status" value="1"/>
</dbReference>
<dbReference type="EMBL" id="JACWFH010000021">
    <property type="protein sequence ID" value="MBY0098240.1"/>
    <property type="molecule type" value="Genomic_DNA"/>
</dbReference>
<comment type="similarity">
    <text evidence="18">Belongs to the NnrE/AIBP family.</text>
</comment>
<evidence type="ECO:0000256" key="12">
    <source>
        <dbReference type="ARBA" id="ARBA00023239"/>
    </source>
</evidence>
<comment type="catalytic activity">
    <reaction evidence="1 18 19">
        <text>(6R)-NADHX = (6S)-NADHX</text>
        <dbReference type="Rhea" id="RHEA:32215"/>
        <dbReference type="ChEBI" id="CHEBI:64074"/>
        <dbReference type="ChEBI" id="CHEBI:64075"/>
        <dbReference type="EC" id="5.1.99.6"/>
    </reaction>
</comment>
<comment type="caution">
    <text evidence="18">Lacks conserved residue(s) required for the propagation of feature annotation.</text>
</comment>
<evidence type="ECO:0000256" key="16">
    <source>
        <dbReference type="ARBA" id="ARBA00049209"/>
    </source>
</evidence>
<dbReference type="InterPro" id="IPR000631">
    <property type="entry name" value="CARKD"/>
</dbReference>
<evidence type="ECO:0000259" key="20">
    <source>
        <dbReference type="PROSITE" id="PS51383"/>
    </source>
</evidence>
<name>A0ABS7K833_9BACI</name>
<dbReference type="PANTHER" id="PTHR12592:SF0">
    <property type="entry name" value="ATP-DEPENDENT (S)-NAD(P)H-HYDRATE DEHYDRATASE"/>
    <property type="match status" value="1"/>
</dbReference>
<evidence type="ECO:0000256" key="5">
    <source>
        <dbReference type="ARBA" id="ARBA00022723"/>
    </source>
</evidence>
<comment type="cofactor">
    <cofactor evidence="17">
        <name>Mg(2+)</name>
        <dbReference type="ChEBI" id="CHEBI:18420"/>
    </cofactor>
</comment>
<comment type="similarity">
    <text evidence="3 19">In the N-terminal section; belongs to the NnrE/AIBP family.</text>
</comment>
<feature type="binding site" evidence="17">
    <location>
        <position position="340"/>
    </location>
    <ligand>
        <name>(6S)-NADPHX</name>
        <dbReference type="ChEBI" id="CHEBI:64076"/>
    </ligand>
</feature>
<comment type="subunit">
    <text evidence="17">Homotetramer.</text>
</comment>
<evidence type="ECO:0000256" key="15">
    <source>
        <dbReference type="ARBA" id="ARBA00048238"/>
    </source>
</evidence>
<dbReference type="InterPro" id="IPR036652">
    <property type="entry name" value="YjeF_N_dom_sf"/>
</dbReference>
<dbReference type="EC" id="5.1.99.6" evidence="19"/>
<evidence type="ECO:0000256" key="4">
    <source>
        <dbReference type="ARBA" id="ARBA00009524"/>
    </source>
</evidence>
<evidence type="ECO:0000256" key="10">
    <source>
        <dbReference type="ARBA" id="ARBA00023027"/>
    </source>
</evidence>
<comment type="function">
    <text evidence="14 19">Bifunctional enzyme that catalyzes the epimerization of the S- and R-forms of NAD(P)HX and the dehydration of the S-form of NAD(P)HX at the expense of ADP, which is converted to AMP. This allows the repair of both epimers of NAD(P)HX, a damaged form of NAD(P)H that is a result of enzymatic or heat-dependent hydration.</text>
</comment>
<organism evidence="22 23">
    <name type="scientific">Mesobacillus maritimus</name>
    <dbReference type="NCBI Taxonomy" id="1643336"/>
    <lineage>
        <taxon>Bacteria</taxon>
        <taxon>Bacillati</taxon>
        <taxon>Bacillota</taxon>
        <taxon>Bacilli</taxon>
        <taxon>Bacillales</taxon>
        <taxon>Bacillaceae</taxon>
        <taxon>Mesobacillus</taxon>
    </lineage>
</organism>
<dbReference type="PANTHER" id="PTHR12592">
    <property type="entry name" value="ATP-DEPENDENT (S)-NAD(P)H-HYDRATE DEHYDRATASE FAMILY MEMBER"/>
    <property type="match status" value="1"/>
</dbReference>
<dbReference type="NCBIfam" id="TIGR00197">
    <property type="entry name" value="yjeF_nterm"/>
    <property type="match status" value="1"/>
</dbReference>
<proteinExistence type="inferred from homology"/>
<dbReference type="SUPFAM" id="SSF64153">
    <property type="entry name" value="YjeF N-terminal domain-like"/>
    <property type="match status" value="1"/>
</dbReference>
<keyword evidence="8 17" id="KW-0521">NADP</keyword>
<evidence type="ECO:0000256" key="9">
    <source>
        <dbReference type="ARBA" id="ARBA00022958"/>
    </source>
</evidence>
<keyword evidence="10 17" id="KW-0520">NAD</keyword>
<comment type="catalytic activity">
    <reaction evidence="15 17 19">
        <text>(6S)-NADHX + ADP = AMP + phosphate + NADH + H(+)</text>
        <dbReference type="Rhea" id="RHEA:32223"/>
        <dbReference type="ChEBI" id="CHEBI:15378"/>
        <dbReference type="ChEBI" id="CHEBI:43474"/>
        <dbReference type="ChEBI" id="CHEBI:57945"/>
        <dbReference type="ChEBI" id="CHEBI:64074"/>
        <dbReference type="ChEBI" id="CHEBI:456215"/>
        <dbReference type="ChEBI" id="CHEBI:456216"/>
        <dbReference type="EC" id="4.2.1.136"/>
    </reaction>
</comment>
<gene>
    <name evidence="18" type="primary">nnrE</name>
    <name evidence="17" type="synonym">nnrD</name>
    <name evidence="22" type="ORF">H0185_15690</name>
</gene>
<evidence type="ECO:0000256" key="6">
    <source>
        <dbReference type="ARBA" id="ARBA00022741"/>
    </source>
</evidence>
<evidence type="ECO:0000256" key="3">
    <source>
        <dbReference type="ARBA" id="ARBA00006001"/>
    </source>
</evidence>
<evidence type="ECO:0000256" key="2">
    <source>
        <dbReference type="ARBA" id="ARBA00000909"/>
    </source>
</evidence>
<keyword evidence="7 17" id="KW-0067">ATP-binding</keyword>
<keyword evidence="23" id="KW-1185">Reference proteome</keyword>
<dbReference type="PROSITE" id="PS51385">
    <property type="entry name" value="YJEF_N"/>
    <property type="match status" value="1"/>
</dbReference>
<dbReference type="Gene3D" id="3.40.1190.20">
    <property type="match status" value="1"/>
</dbReference>
<evidence type="ECO:0000256" key="11">
    <source>
        <dbReference type="ARBA" id="ARBA00023235"/>
    </source>
</evidence>
<dbReference type="InterPro" id="IPR030677">
    <property type="entry name" value="Nnr"/>
</dbReference>
<comment type="function">
    <text evidence="17">Catalyzes the dehydration of the S-form of NAD(P)HX at the expense of ADP, which is converted to AMP. Together with NAD(P)HX epimerase, which catalyzes the epimerization of the S- and R-forms, the enzyme allows the repair of both epimers of NAD(P)HX, a damaged form of NAD(P)H that is a result of enzymatic or heat-dependent hydration.</text>
</comment>
<dbReference type="HAMAP" id="MF_01966">
    <property type="entry name" value="NADHX_epimerase"/>
    <property type="match status" value="1"/>
</dbReference>
<dbReference type="SUPFAM" id="SSF53613">
    <property type="entry name" value="Ribokinase-like"/>
    <property type="match status" value="1"/>
</dbReference>
<dbReference type="PIRSF" id="PIRSF017184">
    <property type="entry name" value="Nnr"/>
    <property type="match status" value="1"/>
</dbReference>
<evidence type="ECO:0000256" key="7">
    <source>
        <dbReference type="ARBA" id="ARBA00022840"/>
    </source>
</evidence>
<evidence type="ECO:0000313" key="23">
    <source>
        <dbReference type="Proteomes" id="UP000769780"/>
    </source>
</evidence>
<comment type="catalytic activity">
    <reaction evidence="16 17 19">
        <text>(6S)-NADPHX + ADP = AMP + phosphate + NADPH + H(+)</text>
        <dbReference type="Rhea" id="RHEA:32235"/>
        <dbReference type="ChEBI" id="CHEBI:15378"/>
        <dbReference type="ChEBI" id="CHEBI:43474"/>
        <dbReference type="ChEBI" id="CHEBI:57783"/>
        <dbReference type="ChEBI" id="CHEBI:64076"/>
        <dbReference type="ChEBI" id="CHEBI:456215"/>
        <dbReference type="ChEBI" id="CHEBI:456216"/>
        <dbReference type="EC" id="4.2.1.136"/>
    </reaction>
</comment>
<sequence>MFVAGQKEMQQMDRYTMEKIGLPGVVLMENAGSRIVEEIIATSKSLNNKKTNVLILAGGGNNGGDGFVVARKLVDLGWEPELWLLVPTEKITGDAKVHLNAYLNRGLKLYTLKHIDDFQQHLSQTDIIVDAILGTGVKGAVRDPLNQIIKMVNEREDLSIPVISVDIPSGVNSDDGKVVGEAIIATKTVTFVLPKKGFFLQDGPKYIGEWKAVDISVPPSILEDLQLKLPQLITELLIKKSIPVRPQNGHKGTFGHALVVGGSRSYVGAPIFTAKAALHSGAGLVTLAIPEGIYPMAATKYPEALFLPLPEEKDGSFSKEAIEELTPRLQQYDCIAVGPGMSRFKGGEGWLLTLLRGLTNQPIVIDADALYLLRKNLKFIQHHNGPVICTPHPGEMATLIGKSVKEIEENRIEIALRFAEEYQVLLLLKGHRSIIATPDGEIYINPHGHDALGKGGSGDILTGLITSFLAQGASPLHAVVAASFLHAKAGEDQAKILSHYGVMPGDLIAGVKNRLNHYMK</sequence>
<protein>
    <recommendedName>
        <fullName evidence="19">Bifunctional NAD(P)H-hydrate repair enzyme</fullName>
    </recommendedName>
    <alternativeName>
        <fullName evidence="19">Nicotinamide nucleotide repair protein</fullName>
    </alternativeName>
    <domain>
        <recommendedName>
            <fullName evidence="19">ADP-dependent (S)-NAD(P)H-hydrate dehydratase</fullName>
            <ecNumber evidence="19">4.2.1.136</ecNumber>
        </recommendedName>
        <alternativeName>
            <fullName evidence="19">ADP-dependent NAD(P)HX dehydratase</fullName>
        </alternativeName>
    </domain>
    <domain>
        <recommendedName>
            <fullName evidence="19">NAD(P)H-hydrate epimerase</fullName>
            <ecNumber evidence="19">5.1.99.6</ecNumber>
        </recommendedName>
    </domain>
</protein>
<dbReference type="HAMAP" id="MF_01965">
    <property type="entry name" value="NADHX_dehydratase"/>
    <property type="match status" value="1"/>
</dbReference>
<comment type="function">
    <text evidence="18">Catalyzes the epimerization of the S- and R-forms of NAD(P)HX, a damaged form of NAD(P)H that is a result of enzymatic or heat-dependent hydration. This is a prerequisite for the S-specific NAD(P)H-hydrate dehydratase to allow the repair of both epimers of NAD(P)HX.</text>
</comment>
<reference evidence="22 23" key="1">
    <citation type="submission" date="2020-07" db="EMBL/GenBank/DDBJ databases">
        <title>Fungal Genomes of the International Space Station.</title>
        <authorList>
            <person name="Seuylemezian A."/>
            <person name="Singh N.K."/>
            <person name="Wood J."/>
            <person name="Venkateswaran K."/>
        </authorList>
    </citation>
    <scope>NUCLEOTIDE SEQUENCE [LARGE SCALE GENOMIC DNA]</scope>
    <source>
        <strain evidence="22 23">PL-B2</strain>
    </source>
</reference>
<feature type="binding site" evidence="18">
    <location>
        <begin position="134"/>
        <end position="140"/>
    </location>
    <ligand>
        <name>(6S)-NADPHX</name>
        <dbReference type="ChEBI" id="CHEBI:64076"/>
    </ligand>
</feature>
<evidence type="ECO:0000256" key="18">
    <source>
        <dbReference type="HAMAP-Rule" id="MF_01966"/>
    </source>
</evidence>
<keyword evidence="12 17" id="KW-0456">Lyase</keyword>
<dbReference type="Pfam" id="PF03853">
    <property type="entry name" value="YjeF_N"/>
    <property type="match status" value="1"/>
</dbReference>
<dbReference type="CDD" id="cd01171">
    <property type="entry name" value="YXKO-related"/>
    <property type="match status" value="1"/>
</dbReference>
<feature type="binding site" evidence="17">
    <location>
        <position position="458"/>
    </location>
    <ligand>
        <name>AMP</name>
        <dbReference type="ChEBI" id="CHEBI:456215"/>
    </ligand>
</feature>
<evidence type="ECO:0000313" key="22">
    <source>
        <dbReference type="EMBL" id="MBY0098240.1"/>
    </source>
</evidence>
<evidence type="ECO:0000256" key="17">
    <source>
        <dbReference type="HAMAP-Rule" id="MF_01965"/>
    </source>
</evidence>
<keyword evidence="13" id="KW-0511">Multifunctional enzyme</keyword>
<feature type="binding site" evidence="17">
    <location>
        <position position="392"/>
    </location>
    <ligand>
        <name>(6S)-NADPHX</name>
        <dbReference type="ChEBI" id="CHEBI:64076"/>
    </ligand>
</feature>
<accession>A0ABS7K833</accession>
<keyword evidence="11 18" id="KW-0413">Isomerase</keyword>
<dbReference type="InterPro" id="IPR004443">
    <property type="entry name" value="YjeF_N_dom"/>
</dbReference>
<feature type="binding site" evidence="17">
    <location>
        <position position="269"/>
    </location>
    <ligand>
        <name>(6S)-NADPHX</name>
        <dbReference type="ChEBI" id="CHEBI:64076"/>
    </ligand>
</feature>
<feature type="binding site" evidence="18">
    <location>
        <position position="166"/>
    </location>
    <ligand>
        <name>(6S)-NADPHX</name>
        <dbReference type="ChEBI" id="CHEBI:64076"/>
    </ligand>
</feature>
<evidence type="ECO:0000256" key="1">
    <source>
        <dbReference type="ARBA" id="ARBA00000013"/>
    </source>
</evidence>
<comment type="caution">
    <text evidence="22">The sequence shown here is derived from an EMBL/GenBank/DDBJ whole genome shotgun (WGS) entry which is preliminary data.</text>
</comment>
<evidence type="ECO:0000256" key="8">
    <source>
        <dbReference type="ARBA" id="ARBA00022857"/>
    </source>
</evidence>
<keyword evidence="6 17" id="KW-0547">Nucleotide-binding</keyword>
<dbReference type="EC" id="4.2.1.136" evidence="19"/>
<dbReference type="Proteomes" id="UP000769780">
    <property type="component" value="Unassembled WGS sequence"/>
</dbReference>
<evidence type="ECO:0000259" key="21">
    <source>
        <dbReference type="PROSITE" id="PS51385"/>
    </source>
</evidence>
<comment type="similarity">
    <text evidence="17">Belongs to the NnrD/CARKD family.</text>
</comment>